<name>A0A016W4U2_9BILA</name>
<proteinExistence type="predicted"/>
<evidence type="ECO:0000313" key="2">
    <source>
        <dbReference type="Proteomes" id="UP000024635"/>
    </source>
</evidence>
<accession>A0A016W4U2</accession>
<sequence length="95" mass="10895">MIESDCTVLVKKIDGLRVRFHGVAAPELRWDLLDPLTCSILSAHLLFRSRRECVFMQSVYLFEKDCTYCQKSLPVATYFVPSFVGVDTMCVLKDQ</sequence>
<reference evidence="2" key="1">
    <citation type="journal article" date="2015" name="Nat. Genet.">
        <title>The genome and transcriptome of the zoonotic hookworm Ancylostoma ceylanicum identify infection-specific gene families.</title>
        <authorList>
            <person name="Schwarz E.M."/>
            <person name="Hu Y."/>
            <person name="Antoshechkin I."/>
            <person name="Miller M.M."/>
            <person name="Sternberg P.W."/>
            <person name="Aroian R.V."/>
        </authorList>
    </citation>
    <scope>NUCLEOTIDE SEQUENCE</scope>
    <source>
        <strain evidence="2">HY135</strain>
    </source>
</reference>
<organism evidence="1 2">
    <name type="scientific">Ancylostoma ceylanicum</name>
    <dbReference type="NCBI Taxonomy" id="53326"/>
    <lineage>
        <taxon>Eukaryota</taxon>
        <taxon>Metazoa</taxon>
        <taxon>Ecdysozoa</taxon>
        <taxon>Nematoda</taxon>
        <taxon>Chromadorea</taxon>
        <taxon>Rhabditida</taxon>
        <taxon>Rhabditina</taxon>
        <taxon>Rhabditomorpha</taxon>
        <taxon>Strongyloidea</taxon>
        <taxon>Ancylostomatidae</taxon>
        <taxon>Ancylostomatinae</taxon>
        <taxon>Ancylostoma</taxon>
    </lineage>
</organism>
<protein>
    <submittedName>
        <fullName evidence="1">Uncharacterized protein</fullName>
    </submittedName>
</protein>
<dbReference type="AlphaFoldDB" id="A0A016W4U2"/>
<gene>
    <name evidence="1" type="primary">Acey_s0001.g2</name>
    <name evidence="1" type="ORF">Y032_0001g2</name>
</gene>
<evidence type="ECO:0000313" key="1">
    <source>
        <dbReference type="EMBL" id="EYC34013.1"/>
    </source>
</evidence>
<dbReference type="Proteomes" id="UP000024635">
    <property type="component" value="Unassembled WGS sequence"/>
</dbReference>
<dbReference type="OrthoDB" id="5865092at2759"/>
<keyword evidence="2" id="KW-1185">Reference proteome</keyword>
<comment type="caution">
    <text evidence="1">The sequence shown here is derived from an EMBL/GenBank/DDBJ whole genome shotgun (WGS) entry which is preliminary data.</text>
</comment>
<dbReference type="EMBL" id="JARK01001337">
    <property type="protein sequence ID" value="EYC34013.1"/>
    <property type="molecule type" value="Genomic_DNA"/>
</dbReference>